<evidence type="ECO:0000313" key="3">
    <source>
        <dbReference type="Proteomes" id="UP000594015"/>
    </source>
</evidence>
<keyword evidence="1" id="KW-1133">Transmembrane helix</keyword>
<dbReference type="KEGG" id="barh:WN72_12435"/>
<feature type="transmembrane region" description="Helical" evidence="1">
    <location>
        <begin position="6"/>
        <end position="26"/>
    </location>
</feature>
<reference evidence="2 3" key="1">
    <citation type="submission" date="2018-06" db="EMBL/GenBank/DDBJ databases">
        <title>Comparative genomics of Bradyrhizobium nodulating Arachidis hypogaea.</title>
        <authorList>
            <person name="Li Y."/>
        </authorList>
    </citation>
    <scope>NUCLEOTIDE SEQUENCE [LARGE SCALE GENOMIC DNA]</scope>
    <source>
        <strain evidence="2 3">CCBAU 051107</strain>
    </source>
</reference>
<proteinExistence type="predicted"/>
<protein>
    <submittedName>
        <fullName evidence="2">DUF2304 domain-containing protein</fullName>
    </submittedName>
</protein>
<evidence type="ECO:0000313" key="2">
    <source>
        <dbReference type="EMBL" id="QOZ73306.1"/>
    </source>
</evidence>
<keyword evidence="1" id="KW-0472">Membrane</keyword>
<dbReference type="InterPro" id="IPR019277">
    <property type="entry name" value="DUF2304"/>
</dbReference>
<feature type="transmembrane region" description="Helical" evidence="1">
    <location>
        <begin position="68"/>
        <end position="87"/>
    </location>
</feature>
<dbReference type="EMBL" id="CP030050">
    <property type="protein sequence ID" value="QOZ73306.1"/>
    <property type="molecule type" value="Genomic_DNA"/>
</dbReference>
<organism evidence="2 3">
    <name type="scientific">Bradyrhizobium arachidis</name>
    <dbReference type="NCBI Taxonomy" id="858423"/>
    <lineage>
        <taxon>Bacteria</taxon>
        <taxon>Pseudomonadati</taxon>
        <taxon>Pseudomonadota</taxon>
        <taxon>Alphaproteobacteria</taxon>
        <taxon>Hyphomicrobiales</taxon>
        <taxon>Nitrobacteraceae</taxon>
        <taxon>Bradyrhizobium</taxon>
    </lineage>
</organism>
<gene>
    <name evidence="2" type="ORF">WN72_12435</name>
</gene>
<accession>A0AAE7NZM6</accession>
<dbReference type="RefSeq" id="WP_092218165.1">
    <property type="nucleotide sequence ID" value="NZ_CP030050.1"/>
</dbReference>
<sequence>MTNVLPSIETVVVISVFALVYMLVLLKKTLQGKFDLYDFLMLSMVAIIPAGFALFPSLAYLLSHLTGVVFPFVVMFGALFLVVFAFMHNMTARLHRLERQNCALIQEQSLLALELQAKKAAGPAVERVIAKLPSAESA</sequence>
<feature type="transmembrane region" description="Helical" evidence="1">
    <location>
        <begin position="38"/>
        <end position="62"/>
    </location>
</feature>
<dbReference type="Pfam" id="PF10066">
    <property type="entry name" value="DUF2304"/>
    <property type="match status" value="1"/>
</dbReference>
<dbReference type="Proteomes" id="UP000594015">
    <property type="component" value="Chromosome"/>
</dbReference>
<dbReference type="AlphaFoldDB" id="A0AAE7NZM6"/>
<evidence type="ECO:0000256" key="1">
    <source>
        <dbReference type="SAM" id="Phobius"/>
    </source>
</evidence>
<keyword evidence="1" id="KW-0812">Transmembrane</keyword>
<name>A0AAE7NZM6_9BRAD</name>